<accession>A0A2S9QAV0</accession>
<proteinExistence type="predicted"/>
<feature type="compositionally biased region" description="Basic and acidic residues" evidence="1">
    <location>
        <begin position="134"/>
        <end position="150"/>
    </location>
</feature>
<dbReference type="Proteomes" id="UP000237682">
    <property type="component" value="Unassembled WGS sequence"/>
</dbReference>
<gene>
    <name evidence="2" type="ORF">C5L14_14075</name>
</gene>
<dbReference type="EMBL" id="PUEJ01000005">
    <property type="protein sequence ID" value="PRH86466.1"/>
    <property type="molecule type" value="Genomic_DNA"/>
</dbReference>
<dbReference type="AlphaFoldDB" id="A0A2S9QAV0"/>
<protein>
    <submittedName>
        <fullName evidence="2">Uncharacterized protein</fullName>
    </submittedName>
</protein>
<name>A0A2S9QAV0_9HYPH</name>
<evidence type="ECO:0000256" key="1">
    <source>
        <dbReference type="SAM" id="MobiDB-lite"/>
    </source>
</evidence>
<comment type="caution">
    <text evidence="2">The sequence shown here is derived from an EMBL/GenBank/DDBJ whole genome shotgun (WGS) entry which is preliminary data.</text>
</comment>
<organism evidence="2 3">
    <name type="scientific">Labrys okinawensis</name>
    <dbReference type="NCBI Taxonomy" id="346911"/>
    <lineage>
        <taxon>Bacteria</taxon>
        <taxon>Pseudomonadati</taxon>
        <taxon>Pseudomonadota</taxon>
        <taxon>Alphaproteobacteria</taxon>
        <taxon>Hyphomicrobiales</taxon>
        <taxon>Xanthobacteraceae</taxon>
        <taxon>Labrys</taxon>
    </lineage>
</organism>
<sequence>MLVASAVDITVGWLWHTAYRARHHWKLKREGALVAAGFVAFVGAIDTARSIHAAPAAPAEAVAVTAPPPVTTPVIANLAPAPAAPAPAPAPDANSMQAAANAPLAPQFPIIQDQTGSIDQADPIETILPMDPEAQRDDPIARKINERFGEATEAPVVKKPKPRPVKTAEAKPAKPPVKPAKKKPETVAE</sequence>
<dbReference type="OrthoDB" id="8449716at2"/>
<keyword evidence="3" id="KW-1185">Reference proteome</keyword>
<dbReference type="RefSeq" id="WP_105862696.1">
    <property type="nucleotide sequence ID" value="NZ_PUEJ01000005.1"/>
</dbReference>
<reference evidence="2 3" key="1">
    <citation type="submission" date="2018-02" db="EMBL/GenBank/DDBJ databases">
        <title>Whole genome sequencing of endophytic bacterium.</title>
        <authorList>
            <person name="Eedara R."/>
            <person name="Podile A.R."/>
        </authorList>
    </citation>
    <scope>NUCLEOTIDE SEQUENCE [LARGE SCALE GENOMIC DNA]</scope>
    <source>
        <strain evidence="2 3">RP1T</strain>
    </source>
</reference>
<feature type="region of interest" description="Disordered" evidence="1">
    <location>
        <begin position="134"/>
        <end position="189"/>
    </location>
</feature>
<evidence type="ECO:0000313" key="2">
    <source>
        <dbReference type="EMBL" id="PRH86466.1"/>
    </source>
</evidence>
<evidence type="ECO:0000313" key="3">
    <source>
        <dbReference type="Proteomes" id="UP000237682"/>
    </source>
</evidence>